<evidence type="ECO:0000256" key="11">
    <source>
        <dbReference type="ARBA" id="ARBA00023237"/>
    </source>
</evidence>
<dbReference type="CDD" id="cd01347">
    <property type="entry name" value="ligand_gated_channel"/>
    <property type="match status" value="1"/>
</dbReference>
<dbReference type="RefSeq" id="WP_308135192.1">
    <property type="nucleotide sequence ID" value="NZ_CP133217.1"/>
</dbReference>
<feature type="chain" id="PRO_5041322821" evidence="15">
    <location>
        <begin position="42"/>
        <end position="766"/>
    </location>
</feature>
<dbReference type="Gene3D" id="2.40.170.20">
    <property type="entry name" value="TonB-dependent receptor, beta-barrel domain"/>
    <property type="match status" value="1"/>
</dbReference>
<name>A0AA51MLA7_9GAMM</name>
<dbReference type="Pfam" id="PF00593">
    <property type="entry name" value="TonB_dep_Rec_b-barrel"/>
    <property type="match status" value="1"/>
</dbReference>
<evidence type="ECO:0000256" key="8">
    <source>
        <dbReference type="ARBA" id="ARBA00023077"/>
    </source>
</evidence>
<dbReference type="GO" id="GO:0009279">
    <property type="term" value="C:cell outer membrane"/>
    <property type="evidence" value="ECO:0007669"/>
    <property type="project" value="UniProtKB-SubCell"/>
</dbReference>
<dbReference type="InterPro" id="IPR000531">
    <property type="entry name" value="Beta-barrel_TonB"/>
</dbReference>
<comment type="similarity">
    <text evidence="2 12 13">Belongs to the TonB-dependent receptor family.</text>
</comment>
<evidence type="ECO:0000259" key="17">
    <source>
        <dbReference type="Pfam" id="PF07715"/>
    </source>
</evidence>
<evidence type="ECO:0000256" key="2">
    <source>
        <dbReference type="ARBA" id="ARBA00009810"/>
    </source>
</evidence>
<evidence type="ECO:0000256" key="13">
    <source>
        <dbReference type="RuleBase" id="RU003357"/>
    </source>
</evidence>
<dbReference type="InterPro" id="IPR036942">
    <property type="entry name" value="Beta-barrel_TonB_sf"/>
</dbReference>
<feature type="signal peptide" evidence="15">
    <location>
        <begin position="1"/>
        <end position="41"/>
    </location>
</feature>
<evidence type="ECO:0000256" key="15">
    <source>
        <dbReference type="SAM" id="SignalP"/>
    </source>
</evidence>
<evidence type="ECO:0000256" key="5">
    <source>
        <dbReference type="ARBA" id="ARBA00022692"/>
    </source>
</evidence>
<dbReference type="AlphaFoldDB" id="A0AA51MLA7"/>
<keyword evidence="9 12" id="KW-0472">Membrane</keyword>
<evidence type="ECO:0000256" key="14">
    <source>
        <dbReference type="SAM" id="MobiDB-lite"/>
    </source>
</evidence>
<gene>
    <name evidence="18" type="ORF">RCC75_12220</name>
    <name evidence="19" type="ORF">RCG00_18565</name>
</gene>
<keyword evidence="20" id="KW-1185">Reference proteome</keyword>
<evidence type="ECO:0000256" key="7">
    <source>
        <dbReference type="ARBA" id="ARBA00023065"/>
    </source>
</evidence>
<evidence type="ECO:0000256" key="12">
    <source>
        <dbReference type="PROSITE-ProRule" id="PRU01360"/>
    </source>
</evidence>
<evidence type="ECO:0000256" key="1">
    <source>
        <dbReference type="ARBA" id="ARBA00004571"/>
    </source>
</evidence>
<protein>
    <submittedName>
        <fullName evidence="19">TonB-dependent receptor</fullName>
    </submittedName>
</protein>
<dbReference type="Gene3D" id="2.170.130.10">
    <property type="entry name" value="TonB-dependent receptor, plug domain"/>
    <property type="match status" value="1"/>
</dbReference>
<evidence type="ECO:0000256" key="3">
    <source>
        <dbReference type="ARBA" id="ARBA00022448"/>
    </source>
</evidence>
<keyword evidence="6 15" id="KW-0732">Signal</keyword>
<dbReference type="Proteomes" id="UP001223336">
    <property type="component" value="Unassembled WGS sequence"/>
</dbReference>
<dbReference type="FunFam" id="2.170.130.10:FF:000001">
    <property type="entry name" value="Catecholate siderophore TonB-dependent receptor"/>
    <property type="match status" value="1"/>
</dbReference>
<organism evidence="19">
    <name type="scientific">Thiothrix subterranea</name>
    <dbReference type="NCBI Taxonomy" id="2735563"/>
    <lineage>
        <taxon>Bacteria</taxon>
        <taxon>Pseudomonadati</taxon>
        <taxon>Pseudomonadota</taxon>
        <taxon>Gammaproteobacteria</taxon>
        <taxon>Thiotrichales</taxon>
        <taxon>Thiotrichaceae</taxon>
        <taxon>Thiothrix</taxon>
    </lineage>
</organism>
<evidence type="ECO:0000256" key="9">
    <source>
        <dbReference type="ARBA" id="ARBA00023136"/>
    </source>
</evidence>
<dbReference type="GO" id="GO:0015344">
    <property type="term" value="F:siderophore uptake transmembrane transporter activity"/>
    <property type="evidence" value="ECO:0007669"/>
    <property type="project" value="TreeGrafter"/>
</dbReference>
<dbReference type="PANTHER" id="PTHR32552">
    <property type="entry name" value="FERRICHROME IRON RECEPTOR-RELATED"/>
    <property type="match status" value="1"/>
</dbReference>
<evidence type="ECO:0000259" key="16">
    <source>
        <dbReference type="Pfam" id="PF00593"/>
    </source>
</evidence>
<comment type="subcellular location">
    <subcellularLocation>
        <location evidence="1 12">Cell outer membrane</location>
        <topology evidence="1 12">Multi-pass membrane protein</topology>
    </subcellularLocation>
</comment>
<keyword evidence="5 12" id="KW-0812">Transmembrane</keyword>
<dbReference type="InterPro" id="IPR012910">
    <property type="entry name" value="Plug_dom"/>
</dbReference>
<reference evidence="19 20" key="1">
    <citation type="submission" date="2023-08" db="EMBL/GenBank/DDBJ databases">
        <title>New molecular markers tilS and rpoB for phylogenetic and monitoring studies of the genus Thiothrix biodiversity.</title>
        <authorList>
            <person name="Ravin N.V."/>
            <person name="Smolyakov D."/>
            <person name="Markov N.D."/>
            <person name="Beletsky A.V."/>
            <person name="Mardanov A.V."/>
            <person name="Rudenko T.S."/>
            <person name="Grabovich M.Y."/>
        </authorList>
    </citation>
    <scope>NUCLEOTIDE SEQUENCE</scope>
    <source>
        <strain evidence="19">DNT52</strain>
        <strain evidence="18 20">H33</strain>
    </source>
</reference>
<evidence type="ECO:0000313" key="20">
    <source>
        <dbReference type="Proteomes" id="UP001223336"/>
    </source>
</evidence>
<keyword evidence="4 12" id="KW-1134">Transmembrane beta strand</keyword>
<dbReference type="Proteomes" id="UP001229862">
    <property type="component" value="Chromosome"/>
</dbReference>
<feature type="domain" description="TonB-dependent receptor plug" evidence="17">
    <location>
        <begin position="98"/>
        <end position="196"/>
    </location>
</feature>
<evidence type="ECO:0000256" key="6">
    <source>
        <dbReference type="ARBA" id="ARBA00022729"/>
    </source>
</evidence>
<evidence type="ECO:0000256" key="4">
    <source>
        <dbReference type="ARBA" id="ARBA00022452"/>
    </source>
</evidence>
<keyword evidence="11 12" id="KW-0998">Cell outer membrane</keyword>
<accession>A0AA51MLA7</accession>
<dbReference type="Pfam" id="PF07715">
    <property type="entry name" value="Plug"/>
    <property type="match status" value="1"/>
</dbReference>
<keyword evidence="10 19" id="KW-0675">Receptor</keyword>
<dbReference type="PROSITE" id="PS52016">
    <property type="entry name" value="TONB_DEPENDENT_REC_3"/>
    <property type="match status" value="1"/>
</dbReference>
<dbReference type="InterPro" id="IPR037066">
    <property type="entry name" value="Plug_dom_sf"/>
</dbReference>
<keyword evidence="8 13" id="KW-0798">TonB box</keyword>
<dbReference type="EMBL" id="CP133217">
    <property type="protein sequence ID" value="WML86283.1"/>
    <property type="molecule type" value="Genomic_DNA"/>
</dbReference>
<dbReference type="PANTHER" id="PTHR32552:SF83">
    <property type="entry name" value="BLR3904 PROTEIN"/>
    <property type="match status" value="1"/>
</dbReference>
<evidence type="ECO:0000313" key="18">
    <source>
        <dbReference type="EMBL" id="MDQ5769300.1"/>
    </source>
</evidence>
<keyword evidence="3 12" id="KW-0813">Transport</keyword>
<dbReference type="EMBL" id="JAVFKN010000015">
    <property type="protein sequence ID" value="MDQ5769300.1"/>
    <property type="molecule type" value="Genomic_DNA"/>
</dbReference>
<feature type="domain" description="TonB-dependent receptor-like beta-barrel" evidence="16">
    <location>
        <begin position="274"/>
        <end position="732"/>
    </location>
</feature>
<evidence type="ECO:0000313" key="19">
    <source>
        <dbReference type="EMBL" id="WML86283.1"/>
    </source>
</evidence>
<keyword evidence="7" id="KW-0406">Ion transport</keyword>
<dbReference type="GO" id="GO:0015891">
    <property type="term" value="P:siderophore transport"/>
    <property type="evidence" value="ECO:0007669"/>
    <property type="project" value="UniProtKB-ARBA"/>
</dbReference>
<evidence type="ECO:0000256" key="10">
    <source>
        <dbReference type="ARBA" id="ARBA00023170"/>
    </source>
</evidence>
<dbReference type="InterPro" id="IPR039426">
    <property type="entry name" value="TonB-dep_rcpt-like"/>
</dbReference>
<proteinExistence type="inferred from homology"/>
<dbReference type="SUPFAM" id="SSF56935">
    <property type="entry name" value="Porins"/>
    <property type="match status" value="1"/>
</dbReference>
<feature type="region of interest" description="Disordered" evidence="14">
    <location>
        <begin position="63"/>
        <end position="84"/>
    </location>
</feature>
<sequence length="766" mass="80695">MSCQKKPLAIRSSVNRAESPAIALASAAFVMMATLAAPSQAADDTKKAKTDAKADVTQLEGVTAEAKQAAPGSNPNADPEAPYKVDKSANTKFTEPLLNVSKTITVVGKEQMEDAGVMALKDLMRTQPSVTMGTGEGGNAEGDRFLIRGFDTRNDIFVDGMRDPGSTTRDVFASEQIEIAKGPSSTFAGRGTTGGAVNSVSKKPQDANFARGTLTVGDDNRATLDANRVVNDKVKVRSNLMIQDSEIAGRDHLYKKGHGAAIAADIAASEKMDVSLDYYHLRNEAMPDRGHPWDRTTGAPAAVDRSNSYVIVGRDFHDTGADILTGTVDYKVSPNTTINSKTRVGETTNKYIVSKPGSVPATGLTPDATITNSVNTADFTNTFTGNSTQITHEFYQGDVEHIVVGGFEVSKEKIKNDVPSLNAFNATTNPGGIPAPVMNIINPNNNVAAPGINGVSRTSNISADVNSVYIMDTVKLNPKWEVFGGIRHDTFDITSESLTYGAGTTSGAVNGVAPPVKYNEGFTNGHAGIVYKPKENGSVYASVSTSSNVPGEMYDGVGDVAYGGLNASVAAFEPERNKSVELGTKWNLANDNLAVSAAVFQLDKSNKIESNTSNKGEVRLQGIELGVSGNVTEKLSLAGGAVYMDSEITGSATPANLGKPLANIAEKSASIQTKYQATPKIAVGGSVIHTGEVGGGSFAATTGNTIKASNRLDLMGEYKINNKLSAQLNVKNATDETIYEALYRSGAPFTYVAPGRTTNISLTYDF</sequence>